<organism evidence="1 2">
    <name type="scientific">Ricinus communis</name>
    <name type="common">Castor bean</name>
    <dbReference type="NCBI Taxonomy" id="3988"/>
    <lineage>
        <taxon>Eukaryota</taxon>
        <taxon>Viridiplantae</taxon>
        <taxon>Streptophyta</taxon>
        <taxon>Embryophyta</taxon>
        <taxon>Tracheophyta</taxon>
        <taxon>Spermatophyta</taxon>
        <taxon>Magnoliopsida</taxon>
        <taxon>eudicotyledons</taxon>
        <taxon>Gunneridae</taxon>
        <taxon>Pentapetalae</taxon>
        <taxon>rosids</taxon>
        <taxon>fabids</taxon>
        <taxon>Malpighiales</taxon>
        <taxon>Euphorbiaceae</taxon>
        <taxon>Acalyphoideae</taxon>
        <taxon>Acalypheae</taxon>
        <taxon>Ricinus</taxon>
    </lineage>
</organism>
<reference evidence="2" key="1">
    <citation type="journal article" date="2010" name="Nat. Biotechnol.">
        <title>Draft genome sequence of the oilseed species Ricinus communis.</title>
        <authorList>
            <person name="Chan A.P."/>
            <person name="Crabtree J."/>
            <person name="Zhao Q."/>
            <person name="Lorenzi H."/>
            <person name="Orvis J."/>
            <person name="Puiu D."/>
            <person name="Melake-Berhan A."/>
            <person name="Jones K.M."/>
            <person name="Redman J."/>
            <person name="Chen G."/>
            <person name="Cahoon E.B."/>
            <person name="Gedil M."/>
            <person name="Stanke M."/>
            <person name="Haas B.J."/>
            <person name="Wortman J.R."/>
            <person name="Fraser-Liggett C.M."/>
            <person name="Ravel J."/>
            <person name="Rabinowicz P.D."/>
        </authorList>
    </citation>
    <scope>NUCLEOTIDE SEQUENCE [LARGE SCALE GENOMIC DNA]</scope>
    <source>
        <strain evidence="2">cv. Hale</strain>
    </source>
</reference>
<protein>
    <submittedName>
        <fullName evidence="1">Uncharacterized protein</fullName>
    </submittedName>
</protein>
<evidence type="ECO:0000313" key="2">
    <source>
        <dbReference type="Proteomes" id="UP000008311"/>
    </source>
</evidence>
<evidence type="ECO:0000313" key="1">
    <source>
        <dbReference type="EMBL" id="EEF36305.1"/>
    </source>
</evidence>
<gene>
    <name evidence="1" type="ORF">RCOM_0525990</name>
</gene>
<sequence>MKANGIGTQVLPSDQLHAGNVQNMLYISCCFTVSSFVTCPYSHHPSTPSSSSSSSSSS</sequence>
<dbReference type="Proteomes" id="UP000008311">
    <property type="component" value="Unassembled WGS sequence"/>
</dbReference>
<proteinExistence type="predicted"/>
<accession>B9SJE2</accession>
<dbReference type="AlphaFoldDB" id="B9SJE2"/>
<dbReference type="InParanoid" id="B9SJE2"/>
<dbReference type="EMBL" id="EQ973983">
    <property type="protein sequence ID" value="EEF36305.1"/>
    <property type="molecule type" value="Genomic_DNA"/>
</dbReference>
<name>B9SJE2_RICCO</name>
<keyword evidence="2" id="KW-1185">Reference proteome</keyword>